<dbReference type="STRING" id="411467.BACCAP_01473"/>
<dbReference type="AlphaFoldDB" id="A6NTE4"/>
<evidence type="ECO:0000313" key="1">
    <source>
        <dbReference type="EMBL" id="EDN00707.1"/>
    </source>
</evidence>
<dbReference type="EMBL" id="AAXG02000010">
    <property type="protein sequence ID" value="EDN00707.1"/>
    <property type="molecule type" value="Genomic_DNA"/>
</dbReference>
<keyword evidence="2" id="KW-1185">Reference proteome</keyword>
<comment type="caution">
    <text evidence="1">The sequence shown here is derived from an EMBL/GenBank/DDBJ whole genome shotgun (WGS) entry which is preliminary data.</text>
</comment>
<proteinExistence type="predicted"/>
<organism evidence="1 2">
    <name type="scientific">Pseudoflavonifractor capillosus ATCC 29799</name>
    <dbReference type="NCBI Taxonomy" id="411467"/>
    <lineage>
        <taxon>Bacteria</taxon>
        <taxon>Bacillati</taxon>
        <taxon>Bacillota</taxon>
        <taxon>Clostridia</taxon>
        <taxon>Eubacteriales</taxon>
        <taxon>Oscillospiraceae</taxon>
        <taxon>Pseudoflavonifractor</taxon>
    </lineage>
</organism>
<dbReference type="Proteomes" id="UP000003639">
    <property type="component" value="Unassembled WGS sequence"/>
</dbReference>
<reference evidence="1 2" key="2">
    <citation type="submission" date="2007-06" db="EMBL/GenBank/DDBJ databases">
        <title>Draft genome sequence of Pseudoflavonifractor capillosus ATCC 29799.</title>
        <authorList>
            <person name="Sudarsanam P."/>
            <person name="Ley R."/>
            <person name="Guruge J."/>
            <person name="Turnbaugh P.J."/>
            <person name="Mahowald M."/>
            <person name="Liep D."/>
            <person name="Gordon J."/>
        </authorList>
    </citation>
    <scope>NUCLEOTIDE SEQUENCE [LARGE SCALE GENOMIC DNA]</scope>
    <source>
        <strain evidence="1 2">ATCC 29799</strain>
    </source>
</reference>
<accession>A6NTE4</accession>
<evidence type="ECO:0000313" key="2">
    <source>
        <dbReference type="Proteomes" id="UP000003639"/>
    </source>
</evidence>
<protein>
    <submittedName>
        <fullName evidence="1">Uncharacterized protein</fullName>
    </submittedName>
</protein>
<name>A6NTE4_9FIRM</name>
<gene>
    <name evidence="1" type="ORF">BACCAP_01473</name>
</gene>
<sequence length="40" mass="4725">MGIWSLFIFYTVHPKNIYNFPFFGCYAQSLVSQCLKPYIS</sequence>
<reference evidence="1 2" key="1">
    <citation type="submission" date="2007-04" db="EMBL/GenBank/DDBJ databases">
        <authorList>
            <person name="Fulton L."/>
            <person name="Clifton S."/>
            <person name="Fulton B."/>
            <person name="Xu J."/>
            <person name="Minx P."/>
            <person name="Pepin K.H."/>
            <person name="Johnson M."/>
            <person name="Thiruvilangam P."/>
            <person name="Bhonagiri V."/>
            <person name="Nash W.E."/>
            <person name="Mardis E.R."/>
            <person name="Wilson R.K."/>
        </authorList>
    </citation>
    <scope>NUCLEOTIDE SEQUENCE [LARGE SCALE GENOMIC DNA]</scope>
    <source>
        <strain evidence="1 2">ATCC 29799</strain>
    </source>
</reference>